<dbReference type="GO" id="GO:0016740">
    <property type="term" value="F:transferase activity"/>
    <property type="evidence" value="ECO:0007669"/>
    <property type="project" value="UniProtKB-KW"/>
</dbReference>
<name>A0AAP3AII0_MICLU</name>
<reference evidence="2" key="1">
    <citation type="submission" date="2023-06" db="EMBL/GenBank/DDBJ databases">
        <title>lsaBGC provides a comprehensive framework for evolutionary analysis of biosynthetic gene clusters within focal taxa.</title>
        <authorList>
            <person name="Salamzade R."/>
            <person name="Sandstrom S."/>
            <person name="Kalan L.R."/>
        </authorList>
    </citation>
    <scope>NUCLEOTIDE SEQUENCE</scope>
    <source>
        <strain evidence="2">P3-SID899</strain>
    </source>
</reference>
<evidence type="ECO:0000313" key="3">
    <source>
        <dbReference type="Proteomes" id="UP001205867"/>
    </source>
</evidence>
<feature type="domain" description="Polysaccharide pyruvyl transferase" evidence="1">
    <location>
        <begin position="105"/>
        <end position="336"/>
    </location>
</feature>
<dbReference type="PANTHER" id="PTHR36836:SF1">
    <property type="entry name" value="COLANIC ACID BIOSYNTHESIS PROTEIN WCAK"/>
    <property type="match status" value="1"/>
</dbReference>
<keyword evidence="2" id="KW-0808">Transferase</keyword>
<dbReference type="PANTHER" id="PTHR36836">
    <property type="entry name" value="COLANIC ACID BIOSYNTHESIS PROTEIN WCAK"/>
    <property type="match status" value="1"/>
</dbReference>
<dbReference type="EMBL" id="JALXKZ020000006">
    <property type="protein sequence ID" value="MCV7628563.1"/>
    <property type="molecule type" value="Genomic_DNA"/>
</dbReference>
<proteinExistence type="predicted"/>
<dbReference type="Pfam" id="PF04230">
    <property type="entry name" value="PS_pyruv_trans"/>
    <property type="match status" value="1"/>
</dbReference>
<gene>
    <name evidence="2" type="ORF">M3A82_004295</name>
</gene>
<sequence>MDIAVVGASRSIDRYRRRQAVHIENTSTHGPVSVVVPAAFGSFGDEALAFGADSLLARDGRQMLGVVAGDPAPWKRAGMSGVMSEDEYVGPWRLGMGQGAVEALVPGGEVWVLGADYADGVYGLRSLASRVSLLNLAARSGRRAALINFSFREEPRAGAVSLLQSLDRRVFISLRDDVSAEHFRAATGMTASSYPDLAMFLRSRATEQSERLAQWRRGHGRPTMAVVGNAHLATHFGGSIPELAEAFAAFCREAISRGWAISLVSHDVRDEPGDNLLLEAIRTHLHEADDSVRLTIPSTAASAKAALGQSDLCVTARMHPAVATLSQGVPTFGLEYVGKFTGQFAWYGAEQHLAPWTEIVERPVELARRVVSQDWDRERRRLSGRAEALRSSDPTWLRTA</sequence>
<dbReference type="AlphaFoldDB" id="A0AAP3AII0"/>
<evidence type="ECO:0000259" key="1">
    <source>
        <dbReference type="Pfam" id="PF04230"/>
    </source>
</evidence>
<evidence type="ECO:0000313" key="2">
    <source>
        <dbReference type="EMBL" id="MCV7628563.1"/>
    </source>
</evidence>
<comment type="caution">
    <text evidence="2">The sequence shown here is derived from an EMBL/GenBank/DDBJ whole genome shotgun (WGS) entry which is preliminary data.</text>
</comment>
<protein>
    <submittedName>
        <fullName evidence="2">Polysaccharide pyruvyl transferase family protein</fullName>
    </submittedName>
</protein>
<accession>A0AAP3AII0</accession>
<dbReference type="Proteomes" id="UP001205867">
    <property type="component" value="Unassembled WGS sequence"/>
</dbReference>
<dbReference type="InterPro" id="IPR007345">
    <property type="entry name" value="Polysacch_pyruvyl_Trfase"/>
</dbReference>
<organism evidence="2 3">
    <name type="scientific">Micrococcus luteus</name>
    <name type="common">Micrococcus lysodeikticus</name>
    <dbReference type="NCBI Taxonomy" id="1270"/>
    <lineage>
        <taxon>Bacteria</taxon>
        <taxon>Bacillati</taxon>
        <taxon>Actinomycetota</taxon>
        <taxon>Actinomycetes</taxon>
        <taxon>Micrococcales</taxon>
        <taxon>Micrococcaceae</taxon>
        <taxon>Micrococcus</taxon>
    </lineage>
</organism>